<name>A0AAV1J7T1_9NEOP</name>
<proteinExistence type="predicted"/>
<evidence type="ECO:0000259" key="1">
    <source>
        <dbReference type="Pfam" id="PF12248"/>
    </source>
</evidence>
<keyword evidence="3" id="KW-1185">Reference proteome</keyword>
<comment type="caution">
    <text evidence="2">The sequence shown here is derived from an EMBL/GenBank/DDBJ whole genome shotgun (WGS) entry which is preliminary data.</text>
</comment>
<feature type="domain" description="Farnesoic acid O-methyl transferase" evidence="1">
    <location>
        <begin position="21"/>
        <end position="135"/>
    </location>
</feature>
<evidence type="ECO:0000313" key="3">
    <source>
        <dbReference type="Proteomes" id="UP001497472"/>
    </source>
</evidence>
<reference evidence="2 3" key="1">
    <citation type="submission" date="2023-11" db="EMBL/GenBank/DDBJ databases">
        <authorList>
            <person name="Okamura Y."/>
        </authorList>
    </citation>
    <scope>NUCLEOTIDE SEQUENCE [LARGE SCALE GENOMIC DNA]</scope>
</reference>
<sequence>MGELIEYTTVPRHGRRFYKFSSQCLVFSVRAPENVYIGLASCPGYSSIHHWIFIDDYDQNTGVKEFDEDIVTVNTPNILNNNEYKKFLLTWYGKKIELSRFGETTPIFSIECSIEKEVQFVTFSELNHDVSIDWKFLLPPQVERPTLKPIIGGKPYWVQYDGILPYGALLGGYENEFLYIMRAPHEGSLTPGKFVPSMRCGFVAWGSESHVKTDFEILCMHDCLWVPTANNVIPSGAFPAGYTEYAGAEVMYIGRAVRDGHLIPGKVAPSHSVCYFAYGNDTVYENNYEILVAPYSSPRCTNSIVTPVVNCETYQEYDDS</sequence>
<dbReference type="Pfam" id="PF12248">
    <property type="entry name" value="Methyltransf_FA"/>
    <property type="match status" value="1"/>
</dbReference>
<dbReference type="Proteomes" id="UP001497472">
    <property type="component" value="Unassembled WGS sequence"/>
</dbReference>
<dbReference type="PANTHER" id="PTHR31649:SF1">
    <property type="entry name" value="FARNESOIC ACID O-METHYL TRANSFERASE DOMAIN-CONTAINING PROTEIN"/>
    <property type="match status" value="1"/>
</dbReference>
<dbReference type="InterPro" id="IPR006616">
    <property type="entry name" value="DM9_repeat"/>
</dbReference>
<dbReference type="InterPro" id="IPR022041">
    <property type="entry name" value="Methyltransf_FA"/>
</dbReference>
<organism evidence="2 3">
    <name type="scientific">Leptosia nina</name>
    <dbReference type="NCBI Taxonomy" id="320188"/>
    <lineage>
        <taxon>Eukaryota</taxon>
        <taxon>Metazoa</taxon>
        <taxon>Ecdysozoa</taxon>
        <taxon>Arthropoda</taxon>
        <taxon>Hexapoda</taxon>
        <taxon>Insecta</taxon>
        <taxon>Pterygota</taxon>
        <taxon>Neoptera</taxon>
        <taxon>Endopterygota</taxon>
        <taxon>Lepidoptera</taxon>
        <taxon>Glossata</taxon>
        <taxon>Ditrysia</taxon>
        <taxon>Papilionoidea</taxon>
        <taxon>Pieridae</taxon>
        <taxon>Pierinae</taxon>
        <taxon>Leptosia</taxon>
    </lineage>
</organism>
<evidence type="ECO:0000313" key="2">
    <source>
        <dbReference type="EMBL" id="CAK1544513.1"/>
    </source>
</evidence>
<dbReference type="PANTHER" id="PTHR31649">
    <property type="entry name" value="AGAP009604-PA"/>
    <property type="match status" value="1"/>
</dbReference>
<protein>
    <recommendedName>
        <fullName evidence="1">Farnesoic acid O-methyl transferase domain-containing protein</fullName>
    </recommendedName>
</protein>
<dbReference type="Pfam" id="PF11901">
    <property type="entry name" value="DM9"/>
    <property type="match status" value="1"/>
</dbReference>
<gene>
    <name evidence="2" type="ORF">LNINA_LOCUS4250</name>
</gene>
<dbReference type="SMART" id="SM00696">
    <property type="entry name" value="DM9"/>
    <property type="match status" value="2"/>
</dbReference>
<dbReference type="AlphaFoldDB" id="A0AAV1J7T1"/>
<dbReference type="EMBL" id="CAVLEF010000005">
    <property type="protein sequence ID" value="CAK1544513.1"/>
    <property type="molecule type" value="Genomic_DNA"/>
</dbReference>
<accession>A0AAV1J7T1</accession>